<name>A0A9X1M3G9_9MICC</name>
<gene>
    <name evidence="7" type="ORF">LJ751_12350</name>
</gene>
<accession>A0A9X1M3G9</accession>
<comment type="caution">
    <text evidence="7">The sequence shown here is derived from an EMBL/GenBank/DDBJ whole genome shotgun (WGS) entry which is preliminary data.</text>
</comment>
<proteinExistence type="inferred from homology"/>
<dbReference type="GO" id="GO:0055085">
    <property type="term" value="P:transmembrane transport"/>
    <property type="evidence" value="ECO:0007669"/>
    <property type="project" value="UniProtKB-ARBA"/>
</dbReference>
<feature type="domain" description="ABC transporter" evidence="6">
    <location>
        <begin position="40"/>
        <end position="300"/>
    </location>
</feature>
<dbReference type="PANTHER" id="PTHR43776:SF7">
    <property type="entry name" value="D,D-DIPEPTIDE TRANSPORT ATP-BINDING PROTEIN DDPF-RELATED"/>
    <property type="match status" value="1"/>
</dbReference>
<dbReference type="InterPro" id="IPR003593">
    <property type="entry name" value="AAA+_ATPase"/>
</dbReference>
<dbReference type="GO" id="GO:0005524">
    <property type="term" value="F:ATP binding"/>
    <property type="evidence" value="ECO:0007669"/>
    <property type="project" value="UniProtKB-KW"/>
</dbReference>
<reference evidence="7" key="1">
    <citation type="submission" date="2021-10" db="EMBL/GenBank/DDBJ databases">
        <title>Novel species in genus Arthrobacter.</title>
        <authorList>
            <person name="Liu Y."/>
        </authorList>
    </citation>
    <scope>NUCLEOTIDE SEQUENCE</scope>
    <source>
        <strain evidence="7">Zg-Y809</strain>
    </source>
</reference>
<dbReference type="SMART" id="SM00382">
    <property type="entry name" value="AAA"/>
    <property type="match status" value="2"/>
</dbReference>
<evidence type="ECO:0000256" key="2">
    <source>
        <dbReference type="ARBA" id="ARBA00022448"/>
    </source>
</evidence>
<dbReference type="InterPro" id="IPR027417">
    <property type="entry name" value="P-loop_NTPase"/>
</dbReference>
<dbReference type="CDD" id="cd03257">
    <property type="entry name" value="ABC_NikE_OppD_transporters"/>
    <property type="match status" value="2"/>
</dbReference>
<dbReference type="GO" id="GO:0016887">
    <property type="term" value="F:ATP hydrolysis activity"/>
    <property type="evidence" value="ECO:0007669"/>
    <property type="project" value="InterPro"/>
</dbReference>
<protein>
    <submittedName>
        <fullName evidence="7">ABC transporter ATP-binding protein</fullName>
    </submittedName>
</protein>
<dbReference type="InterPro" id="IPR050319">
    <property type="entry name" value="ABC_transp_ATP-bind"/>
</dbReference>
<evidence type="ECO:0000313" key="7">
    <source>
        <dbReference type="EMBL" id="MCC3270135.1"/>
    </source>
</evidence>
<evidence type="ECO:0000256" key="1">
    <source>
        <dbReference type="ARBA" id="ARBA00005417"/>
    </source>
</evidence>
<dbReference type="InterPro" id="IPR003439">
    <property type="entry name" value="ABC_transporter-like_ATP-bd"/>
</dbReference>
<evidence type="ECO:0000259" key="6">
    <source>
        <dbReference type="PROSITE" id="PS50893"/>
    </source>
</evidence>
<feature type="region of interest" description="Disordered" evidence="5">
    <location>
        <begin position="298"/>
        <end position="323"/>
    </location>
</feature>
<dbReference type="NCBIfam" id="NF007739">
    <property type="entry name" value="PRK10419.1"/>
    <property type="match status" value="2"/>
</dbReference>
<feature type="domain" description="ABC transporter" evidence="6">
    <location>
        <begin position="325"/>
        <end position="568"/>
    </location>
</feature>
<feature type="region of interest" description="Disordered" evidence="5">
    <location>
        <begin position="1"/>
        <end position="34"/>
    </location>
</feature>
<dbReference type="SUPFAM" id="SSF52540">
    <property type="entry name" value="P-loop containing nucleoside triphosphate hydrolases"/>
    <property type="match status" value="2"/>
</dbReference>
<dbReference type="PANTHER" id="PTHR43776">
    <property type="entry name" value="TRANSPORT ATP-BINDING PROTEIN"/>
    <property type="match status" value="1"/>
</dbReference>
<feature type="compositionally biased region" description="Low complexity" evidence="5">
    <location>
        <begin position="1"/>
        <end position="11"/>
    </location>
</feature>
<dbReference type="Proteomes" id="UP001139264">
    <property type="component" value="Unassembled WGS sequence"/>
</dbReference>
<dbReference type="Pfam" id="PF00005">
    <property type="entry name" value="ABC_tran"/>
    <property type="match status" value="2"/>
</dbReference>
<comment type="similarity">
    <text evidence="1">Belongs to the ABC transporter superfamily.</text>
</comment>
<dbReference type="PROSITE" id="PS50893">
    <property type="entry name" value="ABC_TRANSPORTER_2"/>
    <property type="match status" value="2"/>
</dbReference>
<dbReference type="AlphaFoldDB" id="A0A9X1M3G9"/>
<evidence type="ECO:0000256" key="3">
    <source>
        <dbReference type="ARBA" id="ARBA00022741"/>
    </source>
</evidence>
<keyword evidence="3" id="KW-0547">Nucleotide-binding</keyword>
<keyword evidence="2" id="KW-0813">Transport</keyword>
<dbReference type="PROSITE" id="PS00211">
    <property type="entry name" value="ABC_TRANSPORTER_1"/>
    <property type="match status" value="1"/>
</dbReference>
<feature type="region of interest" description="Disordered" evidence="5">
    <location>
        <begin position="581"/>
        <end position="602"/>
    </location>
</feature>
<evidence type="ECO:0000313" key="8">
    <source>
        <dbReference type="Proteomes" id="UP001139264"/>
    </source>
</evidence>
<organism evidence="7 8">
    <name type="scientific">Arthrobacter gengyunqii</name>
    <dbReference type="NCBI Taxonomy" id="2886940"/>
    <lineage>
        <taxon>Bacteria</taxon>
        <taxon>Bacillati</taxon>
        <taxon>Actinomycetota</taxon>
        <taxon>Actinomycetes</taxon>
        <taxon>Micrococcales</taxon>
        <taxon>Micrococcaceae</taxon>
        <taxon>Arthrobacter</taxon>
    </lineage>
</organism>
<dbReference type="NCBIfam" id="NF008453">
    <property type="entry name" value="PRK11308.1"/>
    <property type="match status" value="2"/>
</dbReference>
<keyword evidence="4 7" id="KW-0067">ATP-binding</keyword>
<feature type="compositionally biased region" description="Low complexity" evidence="5">
    <location>
        <begin position="19"/>
        <end position="30"/>
    </location>
</feature>
<dbReference type="RefSeq" id="WP_227908408.1">
    <property type="nucleotide sequence ID" value="NZ_CP095461.1"/>
</dbReference>
<dbReference type="InterPro" id="IPR017871">
    <property type="entry name" value="ABC_transporter-like_CS"/>
</dbReference>
<evidence type="ECO:0000256" key="4">
    <source>
        <dbReference type="ARBA" id="ARBA00022840"/>
    </source>
</evidence>
<dbReference type="Gene3D" id="3.40.50.300">
    <property type="entry name" value="P-loop containing nucleotide triphosphate hydrolases"/>
    <property type="match status" value="2"/>
</dbReference>
<evidence type="ECO:0000256" key="5">
    <source>
        <dbReference type="SAM" id="MobiDB-lite"/>
    </source>
</evidence>
<sequence>MNSSTASSPSSSPAPSPSGSPAGSPAQTPADTPARPLLSVRGLTVEYGRHPARSGNASAPAVSGVDLEVNRGEVVAVVGESGSGKSTLAKAIIGLLPDTGRITAGSITFDGQNLAGLPDRGFRRLRGRRIGLVPQDPGASLDPVKTIGAQVAEIFRLHPEAGPQGKRHTRAELRGEVLRLLELVGIDRPEERLHQYPHELSGGLKQRVLIAIAFALKPDLLIADEPTSALDVTVQSRVLEVFERLARSYGTAVLFVTHDLAVATDHASRVVVMNGGRIREDRPVLDILARPEDPYTAHLLAGASPGHRSDDSRPRPPSSSGVPALEVRNLTKVFSRTGTERRAVDAVSFAVRPGTTFALVGESGSGKSTTARLILRLADPTGGTIRIAGDDVTSTAGNARRELWRSVQLVYQNPDTALDPRLSVADIIGEPLRNYRIGSKAEQKARVTELLEQVNLPGRLGRSRPMELSGGQRQRVAIARALAPGARTLVLDEALSALDVLTQAQVLELLKSLQEELGLSYLFISHDLHVVEQVSDDVGVMHRGQLVETGPTAAIFADPASEYTRRLLAANPGHRLRDLAASRDLAPSLSPAPPRNLAPSRT</sequence>
<dbReference type="EMBL" id="JAJFZP010000010">
    <property type="protein sequence ID" value="MCC3270135.1"/>
    <property type="molecule type" value="Genomic_DNA"/>
</dbReference>